<keyword evidence="3" id="KW-1003">Cell membrane</keyword>
<evidence type="ECO:0000313" key="13">
    <source>
        <dbReference type="Proteomes" id="UP000251942"/>
    </source>
</evidence>
<reference evidence="11 13" key="2">
    <citation type="submission" date="2018-06" db="EMBL/GenBank/DDBJ databases">
        <authorList>
            <consortium name="Pathogen Informatics"/>
            <person name="Doyle S."/>
        </authorList>
    </citation>
    <scope>NUCLEOTIDE SEQUENCE [LARGE SCALE GENOMIC DNA]</scope>
    <source>
        <strain evidence="11 13">NCTC12022</strain>
    </source>
</reference>
<evidence type="ECO:0000313" key="12">
    <source>
        <dbReference type="Proteomes" id="UP000054698"/>
    </source>
</evidence>
<feature type="transmembrane region" description="Helical" evidence="8">
    <location>
        <begin position="49"/>
        <end position="71"/>
    </location>
</feature>
<dbReference type="PATRIC" id="fig|453.4.peg.734"/>
<feature type="transmembrane region" description="Helical" evidence="8">
    <location>
        <begin position="150"/>
        <end position="171"/>
    </location>
</feature>
<feature type="transmembrane region" description="Helical" evidence="8">
    <location>
        <begin position="335"/>
        <end position="357"/>
    </location>
</feature>
<evidence type="ECO:0000256" key="4">
    <source>
        <dbReference type="ARBA" id="ARBA00022692"/>
    </source>
</evidence>
<dbReference type="InterPro" id="IPR005829">
    <property type="entry name" value="Sugar_transporter_CS"/>
</dbReference>
<dbReference type="Pfam" id="PF00083">
    <property type="entry name" value="Sugar_tr"/>
    <property type="match status" value="2"/>
</dbReference>
<protein>
    <submittedName>
        <fullName evidence="11">Major facilitator family transporter</fullName>
    </submittedName>
</protein>
<evidence type="ECO:0000256" key="6">
    <source>
        <dbReference type="ARBA" id="ARBA00022989"/>
    </source>
</evidence>
<keyword evidence="7 8" id="KW-0472">Membrane</keyword>
<dbReference type="STRING" id="453.Lfee_0676"/>
<feature type="transmembrane region" description="Helical" evidence="8">
    <location>
        <begin position="21"/>
        <end position="43"/>
    </location>
</feature>
<evidence type="ECO:0000259" key="9">
    <source>
        <dbReference type="PROSITE" id="PS50850"/>
    </source>
</evidence>
<dbReference type="PANTHER" id="PTHR43528">
    <property type="entry name" value="ALPHA-KETOGLUTARATE PERMEASE"/>
    <property type="match status" value="1"/>
</dbReference>
<evidence type="ECO:0000256" key="1">
    <source>
        <dbReference type="ARBA" id="ARBA00004651"/>
    </source>
</evidence>
<proteinExistence type="predicted"/>
<feature type="transmembrane region" description="Helical" evidence="8">
    <location>
        <begin position="303"/>
        <end position="323"/>
    </location>
</feature>
<keyword evidence="5" id="KW-0769">Symport</keyword>
<evidence type="ECO:0000256" key="2">
    <source>
        <dbReference type="ARBA" id="ARBA00022448"/>
    </source>
</evidence>
<evidence type="ECO:0000256" key="7">
    <source>
        <dbReference type="ARBA" id="ARBA00023136"/>
    </source>
</evidence>
<feature type="transmembrane region" description="Helical" evidence="8">
    <location>
        <begin position="83"/>
        <end position="101"/>
    </location>
</feature>
<feature type="transmembrane region" description="Helical" evidence="8">
    <location>
        <begin position="240"/>
        <end position="264"/>
    </location>
</feature>
<evidence type="ECO:0000256" key="3">
    <source>
        <dbReference type="ARBA" id="ARBA00022475"/>
    </source>
</evidence>
<dbReference type="EMBL" id="LNYB01000021">
    <property type="protein sequence ID" value="KTD02838.1"/>
    <property type="molecule type" value="Genomic_DNA"/>
</dbReference>
<feature type="transmembrane region" description="Helical" evidence="8">
    <location>
        <begin position="107"/>
        <end position="138"/>
    </location>
</feature>
<organism evidence="10 12">
    <name type="scientific">Legionella feeleii</name>
    <dbReference type="NCBI Taxonomy" id="453"/>
    <lineage>
        <taxon>Bacteria</taxon>
        <taxon>Pseudomonadati</taxon>
        <taxon>Pseudomonadota</taxon>
        <taxon>Gammaproteobacteria</taxon>
        <taxon>Legionellales</taxon>
        <taxon>Legionellaceae</taxon>
        <taxon>Legionella</taxon>
    </lineage>
</organism>
<comment type="subcellular location">
    <subcellularLocation>
        <location evidence="1">Cell membrane</location>
        <topology evidence="1">Multi-pass membrane protein</topology>
    </subcellularLocation>
</comment>
<name>A0A0W0U546_9GAMM</name>
<keyword evidence="2" id="KW-0813">Transport</keyword>
<dbReference type="RefSeq" id="WP_058443891.1">
    <property type="nucleotide sequence ID" value="NZ_CAAAHT010000021.1"/>
</dbReference>
<dbReference type="GO" id="GO:0005886">
    <property type="term" value="C:plasma membrane"/>
    <property type="evidence" value="ECO:0007669"/>
    <property type="project" value="UniProtKB-SubCell"/>
</dbReference>
<dbReference type="PROSITE" id="PS50850">
    <property type="entry name" value="MFS"/>
    <property type="match status" value="1"/>
</dbReference>
<accession>A0A0W0U546</accession>
<dbReference type="InterPro" id="IPR036259">
    <property type="entry name" value="MFS_trans_sf"/>
</dbReference>
<feature type="transmembrane region" description="Helical" evidence="8">
    <location>
        <begin position="183"/>
        <end position="204"/>
    </location>
</feature>
<dbReference type="GO" id="GO:0015293">
    <property type="term" value="F:symporter activity"/>
    <property type="evidence" value="ECO:0007669"/>
    <property type="project" value="UniProtKB-KW"/>
</dbReference>
<keyword evidence="4 8" id="KW-0812">Transmembrane</keyword>
<evidence type="ECO:0000313" key="11">
    <source>
        <dbReference type="EMBL" id="SPX59931.1"/>
    </source>
</evidence>
<evidence type="ECO:0000256" key="8">
    <source>
        <dbReference type="SAM" id="Phobius"/>
    </source>
</evidence>
<dbReference type="InterPro" id="IPR051084">
    <property type="entry name" value="H+-coupled_symporters"/>
</dbReference>
<feature type="domain" description="Major facilitator superfamily (MFS) profile" evidence="9">
    <location>
        <begin position="11"/>
        <end position="419"/>
    </location>
</feature>
<dbReference type="InterPro" id="IPR005828">
    <property type="entry name" value="MFS_sugar_transport-like"/>
</dbReference>
<evidence type="ECO:0000313" key="10">
    <source>
        <dbReference type="EMBL" id="KTD02838.1"/>
    </source>
</evidence>
<dbReference type="InterPro" id="IPR020846">
    <property type="entry name" value="MFS_dom"/>
</dbReference>
<dbReference type="PANTHER" id="PTHR43528:SF1">
    <property type="entry name" value="ALPHA-KETOGLUTARATE PERMEASE"/>
    <property type="match status" value="1"/>
</dbReference>
<dbReference type="Proteomes" id="UP000054698">
    <property type="component" value="Unassembled WGS sequence"/>
</dbReference>
<keyword evidence="12" id="KW-1185">Reference proteome</keyword>
<feature type="transmembrane region" description="Helical" evidence="8">
    <location>
        <begin position="369"/>
        <end position="388"/>
    </location>
</feature>
<dbReference type="FunFam" id="1.20.1250.20:FF:000001">
    <property type="entry name" value="Dicarboxylate MFS transporter"/>
    <property type="match status" value="1"/>
</dbReference>
<dbReference type="SUPFAM" id="SSF103473">
    <property type="entry name" value="MFS general substrate transporter"/>
    <property type="match status" value="1"/>
</dbReference>
<evidence type="ECO:0000256" key="5">
    <source>
        <dbReference type="ARBA" id="ARBA00022847"/>
    </source>
</evidence>
<sequence length="423" mass="46543">MGDLPSKNNKVLIPGMIGNLLEWYDFSLYGYFASVISTLFFPTDNQTTAFIKTFGVFAVGFLMRPIGAIIFGHFGDRYGRKKTLATSVILMAVSTVIMGLLPTHAQIGIWAGILLCACRLLQGLAVGGEFSGSIVYILEHAPLKQRGMYGSLLMFSAFAGLLLGSTVAALTGILSEQTAYAEIAWRFPFLFSVVLGAVGLYLRLRMPETPDFIKLQEAGNTAKHPLLDSFREHPLNLLKATLLVFLPAMGFYLCFVYLSTYLTIYMKLSLHTALIINSISMVIILFVIPWVGHLSDKFGRRPILAIGAISICLFSYPLFLLMMRGTFYSALLTQMAFAILISLCYGAVPAALVEMFSTKIRYTAMSLPYNLSNAIFGGTAPLVATYLIKITGTIIAPSFYLMFSGLVMLLVVFCMKETFKDTL</sequence>
<gene>
    <name evidence="11" type="primary">proP_2</name>
    <name evidence="10" type="ORF">Lfee_0676</name>
    <name evidence="11" type="ORF">NCTC12022_00642</name>
</gene>
<dbReference type="Gene3D" id="1.20.1250.20">
    <property type="entry name" value="MFS general substrate transporter like domains"/>
    <property type="match status" value="2"/>
</dbReference>
<feature type="transmembrane region" description="Helical" evidence="8">
    <location>
        <begin position="270"/>
        <end position="291"/>
    </location>
</feature>
<dbReference type="AlphaFoldDB" id="A0A0W0U546"/>
<dbReference type="OrthoDB" id="3690818at2"/>
<dbReference type="EMBL" id="UASS01000004">
    <property type="protein sequence ID" value="SPX59931.1"/>
    <property type="molecule type" value="Genomic_DNA"/>
</dbReference>
<dbReference type="PROSITE" id="PS00217">
    <property type="entry name" value="SUGAR_TRANSPORT_2"/>
    <property type="match status" value="1"/>
</dbReference>
<dbReference type="Proteomes" id="UP000251942">
    <property type="component" value="Unassembled WGS sequence"/>
</dbReference>
<keyword evidence="6 8" id="KW-1133">Transmembrane helix</keyword>
<reference evidence="10 12" key="1">
    <citation type="submission" date="2015-11" db="EMBL/GenBank/DDBJ databases">
        <title>Genomic analysis of 38 Legionella species identifies large and diverse effector repertoires.</title>
        <authorList>
            <person name="Burstein D."/>
            <person name="Amaro F."/>
            <person name="Zusman T."/>
            <person name="Lifshitz Z."/>
            <person name="Cohen O."/>
            <person name="Gilbert J.A."/>
            <person name="Pupko T."/>
            <person name="Shuman H.A."/>
            <person name="Segal G."/>
        </authorList>
    </citation>
    <scope>NUCLEOTIDE SEQUENCE [LARGE SCALE GENOMIC DNA]</scope>
    <source>
        <strain evidence="10 12">WO-44C</strain>
    </source>
</reference>
<feature type="transmembrane region" description="Helical" evidence="8">
    <location>
        <begin position="394"/>
        <end position="415"/>
    </location>
</feature>